<feature type="region of interest" description="Disordered" evidence="1">
    <location>
        <begin position="128"/>
        <end position="152"/>
    </location>
</feature>
<keyword evidence="3" id="KW-1185">Reference proteome</keyword>
<comment type="caution">
    <text evidence="2">The sequence shown here is derived from an EMBL/GenBank/DDBJ whole genome shotgun (WGS) entry which is preliminary data.</text>
</comment>
<sequence length="152" mass="15967">MFDSLPFPGHDIVRRQLPIGGAKQRLPLFAASSRHIFGLGLLIVLLFPLPVRARPPRDIVVTGRPSGSACTGGASAQPIDYACLNAALKVAATAAQPARERAAAEADRPSKVGTFSFAATAQRMGANFGHSAEPYRPPAPRYANPARGAVAR</sequence>
<dbReference type="Proteomes" id="UP001165565">
    <property type="component" value="Unassembled WGS sequence"/>
</dbReference>
<evidence type="ECO:0000313" key="2">
    <source>
        <dbReference type="EMBL" id="MCW6533651.1"/>
    </source>
</evidence>
<protein>
    <submittedName>
        <fullName evidence="2">Uncharacterized protein</fullName>
    </submittedName>
</protein>
<name>A0AA41ZBI0_9SPHN</name>
<evidence type="ECO:0000313" key="3">
    <source>
        <dbReference type="Proteomes" id="UP001165565"/>
    </source>
</evidence>
<proteinExistence type="predicted"/>
<gene>
    <name evidence="2" type="ORF">NEE01_02495</name>
</gene>
<evidence type="ECO:0000256" key="1">
    <source>
        <dbReference type="SAM" id="MobiDB-lite"/>
    </source>
</evidence>
<reference evidence="2" key="1">
    <citation type="submission" date="2022-06" db="EMBL/GenBank/DDBJ databases">
        <title>Sphingomonas sp. nov. isolated from rhizosphere soil of tomato.</title>
        <authorList>
            <person name="Dong H."/>
            <person name="Gao R."/>
        </authorList>
    </citation>
    <scope>NUCLEOTIDE SEQUENCE</scope>
    <source>
        <strain evidence="2">MMSM24</strain>
    </source>
</reference>
<dbReference type="AlphaFoldDB" id="A0AA41ZBI0"/>
<dbReference type="EMBL" id="JANFAV010000001">
    <property type="protein sequence ID" value="MCW6533651.1"/>
    <property type="molecule type" value="Genomic_DNA"/>
</dbReference>
<dbReference type="RefSeq" id="WP_265267674.1">
    <property type="nucleotide sequence ID" value="NZ_JANFAV010000001.1"/>
</dbReference>
<feature type="compositionally biased region" description="Low complexity" evidence="1">
    <location>
        <begin position="141"/>
        <end position="152"/>
    </location>
</feature>
<accession>A0AA41ZBI0</accession>
<organism evidence="2 3">
    <name type="scientific">Sphingomonas lycopersici</name>
    <dbReference type="NCBI Taxonomy" id="2951807"/>
    <lineage>
        <taxon>Bacteria</taxon>
        <taxon>Pseudomonadati</taxon>
        <taxon>Pseudomonadota</taxon>
        <taxon>Alphaproteobacteria</taxon>
        <taxon>Sphingomonadales</taxon>
        <taxon>Sphingomonadaceae</taxon>
        <taxon>Sphingomonas</taxon>
    </lineage>
</organism>